<feature type="region of interest" description="Disordered" evidence="1">
    <location>
        <begin position="24"/>
        <end position="55"/>
    </location>
</feature>
<dbReference type="AlphaFoldDB" id="A0A6J4PNT3"/>
<organism evidence="2">
    <name type="scientific">uncultured Rubrobacteraceae bacterium</name>
    <dbReference type="NCBI Taxonomy" id="349277"/>
    <lineage>
        <taxon>Bacteria</taxon>
        <taxon>Bacillati</taxon>
        <taxon>Actinomycetota</taxon>
        <taxon>Rubrobacteria</taxon>
        <taxon>Rubrobacterales</taxon>
        <taxon>Rubrobacteraceae</taxon>
        <taxon>environmental samples</taxon>
    </lineage>
</organism>
<proteinExistence type="predicted"/>
<evidence type="ECO:0000313" key="2">
    <source>
        <dbReference type="EMBL" id="CAA9420415.1"/>
    </source>
</evidence>
<name>A0A6J4PNT3_9ACTN</name>
<reference evidence="2" key="1">
    <citation type="submission" date="2020-02" db="EMBL/GenBank/DDBJ databases">
        <authorList>
            <person name="Meier V. D."/>
        </authorList>
    </citation>
    <scope>NUCLEOTIDE SEQUENCE</scope>
    <source>
        <strain evidence="2">AVDCRST_MAG01</strain>
    </source>
</reference>
<feature type="non-terminal residue" evidence="2">
    <location>
        <position position="1"/>
    </location>
</feature>
<evidence type="ECO:0000256" key="1">
    <source>
        <dbReference type="SAM" id="MobiDB-lite"/>
    </source>
</evidence>
<accession>A0A6J4PNT3</accession>
<protein>
    <submittedName>
        <fullName evidence="2">Uncharacterized protein</fullName>
    </submittedName>
</protein>
<sequence>GDEGQIDGIVLYDYALEELDGIEEHSPAPVLDGEGNPVYEEDAAGRKRPKRLPLTPAQEADNALLAALEGPVDEYGGFDGGFEVDGNVTWDVEQREVILSGQETAWVPFERAL</sequence>
<gene>
    <name evidence="2" type="ORF">AVDCRST_MAG01-01-2225</name>
</gene>
<dbReference type="EMBL" id="CADCUW010000311">
    <property type="protein sequence ID" value="CAA9420415.1"/>
    <property type="molecule type" value="Genomic_DNA"/>
</dbReference>